<dbReference type="Gene3D" id="3.40.50.1980">
    <property type="entry name" value="Nitrogenase molybdenum iron protein domain"/>
    <property type="match status" value="1"/>
</dbReference>
<dbReference type="SUPFAM" id="SSF53807">
    <property type="entry name" value="Helical backbone' metal receptor"/>
    <property type="match status" value="1"/>
</dbReference>
<dbReference type="Proteomes" id="UP000007730">
    <property type="component" value="Chromosome"/>
</dbReference>
<evidence type="ECO:0000313" key="1">
    <source>
        <dbReference type="EMBL" id="AEI05949.1"/>
    </source>
</evidence>
<dbReference type="STRING" id="504832.OCA5_c12320"/>
<dbReference type="HOGENOM" id="CLU_2919006_0_0_5"/>
<dbReference type="eggNOG" id="COG0614">
    <property type="taxonomic scope" value="Bacteria"/>
</dbReference>
<gene>
    <name evidence="1" type="ordered locus">OCA5_c12320</name>
</gene>
<dbReference type="KEGG" id="ocg:OCA5_c12320"/>
<evidence type="ECO:0000313" key="2">
    <source>
        <dbReference type="Proteomes" id="UP000007730"/>
    </source>
</evidence>
<protein>
    <submittedName>
        <fullName evidence="1">Uncharacterized protein</fullName>
    </submittedName>
</protein>
<sequence>MRNGRIHGMFHNLMSTPLNIVATEALAKWIHPSLFGDLDPAQTIDEINRRFLSVPLKGIYLVDLK</sequence>
<accession>B6JE59</accession>
<dbReference type="EMBL" id="CP002826">
    <property type="protein sequence ID" value="AEI05949.1"/>
    <property type="molecule type" value="Genomic_DNA"/>
</dbReference>
<dbReference type="AlphaFoldDB" id="B6JE59"/>
<keyword evidence="2" id="KW-1185">Reference proteome</keyword>
<name>B6JE59_AFIC5</name>
<dbReference type="OrthoDB" id="9775594at2"/>
<proteinExistence type="predicted"/>
<dbReference type="KEGG" id="oca:OCAR_6846"/>
<reference evidence="1 2" key="1">
    <citation type="journal article" date="2011" name="J. Bacteriol.">
        <title>Complete genome sequences of the chemolithoautotrophic Oligotropha carboxidovorans strains OM4 and OM5.</title>
        <authorList>
            <person name="Volland S."/>
            <person name="Rachinger M."/>
            <person name="Strittmatter A."/>
            <person name="Daniel R."/>
            <person name="Gottschalk G."/>
            <person name="Meyer O."/>
        </authorList>
    </citation>
    <scope>NUCLEOTIDE SEQUENCE [LARGE SCALE GENOMIC DNA]</scope>
    <source>
        <strain evidence="2">ATCC 49405 / DSM 1227 / KCTC 32145 / OM5</strain>
    </source>
</reference>
<organism evidence="1 2">
    <name type="scientific">Afipia carboxidovorans (strain ATCC 49405 / DSM 1227 / KCTC 32145 / OM5)</name>
    <name type="common">Oligotropha carboxidovorans</name>
    <dbReference type="NCBI Taxonomy" id="504832"/>
    <lineage>
        <taxon>Bacteria</taxon>
        <taxon>Pseudomonadati</taxon>
        <taxon>Pseudomonadota</taxon>
        <taxon>Alphaproteobacteria</taxon>
        <taxon>Hyphomicrobiales</taxon>
        <taxon>Nitrobacteraceae</taxon>
        <taxon>Afipia</taxon>
    </lineage>
</organism>